<evidence type="ECO:0000256" key="1">
    <source>
        <dbReference type="ARBA" id="ARBA00023125"/>
    </source>
</evidence>
<comment type="caution">
    <text evidence="4">The sequence shown here is derived from an EMBL/GenBank/DDBJ whole genome shotgun (WGS) entry which is preliminary data.</text>
</comment>
<dbReference type="SMART" id="SM00674">
    <property type="entry name" value="CENPB"/>
    <property type="match status" value="1"/>
</dbReference>
<dbReference type="AlphaFoldDB" id="A0A9P6L425"/>
<proteinExistence type="predicted"/>
<organism evidence="4 5">
    <name type="scientific">Thelephora terrestris</name>
    <dbReference type="NCBI Taxonomy" id="56493"/>
    <lineage>
        <taxon>Eukaryota</taxon>
        <taxon>Fungi</taxon>
        <taxon>Dikarya</taxon>
        <taxon>Basidiomycota</taxon>
        <taxon>Agaricomycotina</taxon>
        <taxon>Agaricomycetes</taxon>
        <taxon>Thelephorales</taxon>
        <taxon>Thelephoraceae</taxon>
        <taxon>Thelephora</taxon>
    </lineage>
</organism>
<dbReference type="SUPFAM" id="SSF46689">
    <property type="entry name" value="Homeodomain-like"/>
    <property type="match status" value="2"/>
</dbReference>
<feature type="compositionally biased region" description="Basic and acidic residues" evidence="2">
    <location>
        <begin position="463"/>
        <end position="475"/>
    </location>
</feature>
<feature type="compositionally biased region" description="Low complexity" evidence="2">
    <location>
        <begin position="168"/>
        <end position="226"/>
    </location>
</feature>
<keyword evidence="5" id="KW-1185">Reference proteome</keyword>
<evidence type="ECO:0000259" key="3">
    <source>
        <dbReference type="PROSITE" id="PS51253"/>
    </source>
</evidence>
<reference evidence="4" key="2">
    <citation type="submission" date="2020-11" db="EMBL/GenBank/DDBJ databases">
        <authorList>
            <consortium name="DOE Joint Genome Institute"/>
            <person name="Kuo A."/>
            <person name="Miyauchi S."/>
            <person name="Kiss E."/>
            <person name="Drula E."/>
            <person name="Kohler A."/>
            <person name="Sanchez-Garcia M."/>
            <person name="Andreopoulos B."/>
            <person name="Barry K.W."/>
            <person name="Bonito G."/>
            <person name="Buee M."/>
            <person name="Carver A."/>
            <person name="Chen C."/>
            <person name="Cichocki N."/>
            <person name="Clum A."/>
            <person name="Culley D."/>
            <person name="Crous P.W."/>
            <person name="Fauchery L."/>
            <person name="Girlanda M."/>
            <person name="Hayes R."/>
            <person name="Keri Z."/>
            <person name="Labutti K."/>
            <person name="Lipzen A."/>
            <person name="Lombard V."/>
            <person name="Magnuson J."/>
            <person name="Maillard F."/>
            <person name="Morin E."/>
            <person name="Murat C."/>
            <person name="Nolan M."/>
            <person name="Ohm R."/>
            <person name="Pangilinan J."/>
            <person name="Pereira M."/>
            <person name="Perotto S."/>
            <person name="Peter M."/>
            <person name="Riley R."/>
            <person name="Sitrit Y."/>
            <person name="Stielow B."/>
            <person name="Szollosi G."/>
            <person name="Zifcakova L."/>
            <person name="Stursova M."/>
            <person name="Spatafora J.W."/>
            <person name="Tedersoo L."/>
            <person name="Vaario L.-M."/>
            <person name="Yamada A."/>
            <person name="Yan M."/>
            <person name="Wang P."/>
            <person name="Xu J."/>
            <person name="Bruns T."/>
            <person name="Baldrian P."/>
            <person name="Vilgalys R."/>
            <person name="Henrissat B."/>
            <person name="Grigoriev I.V."/>
            <person name="Hibbett D."/>
            <person name="Nagy L.G."/>
            <person name="Martin F.M."/>
        </authorList>
    </citation>
    <scope>NUCLEOTIDE SEQUENCE</scope>
    <source>
        <strain evidence="4">UH-Tt-Lm1</strain>
    </source>
</reference>
<evidence type="ECO:0000256" key="2">
    <source>
        <dbReference type="SAM" id="MobiDB-lite"/>
    </source>
</evidence>
<dbReference type="Proteomes" id="UP000736335">
    <property type="component" value="Unassembled WGS sequence"/>
</dbReference>
<feature type="domain" description="HTH CENPB-type" evidence="3">
    <location>
        <begin position="295"/>
        <end position="369"/>
    </location>
</feature>
<feature type="region of interest" description="Disordered" evidence="2">
    <location>
        <begin position="1"/>
        <end position="31"/>
    </location>
</feature>
<feature type="region of interest" description="Disordered" evidence="2">
    <location>
        <begin position="47"/>
        <end position="236"/>
    </location>
</feature>
<feature type="region of interest" description="Disordered" evidence="2">
    <location>
        <begin position="369"/>
        <end position="561"/>
    </location>
</feature>
<dbReference type="InterPro" id="IPR009057">
    <property type="entry name" value="Homeodomain-like_sf"/>
</dbReference>
<dbReference type="Gene3D" id="1.10.10.60">
    <property type="entry name" value="Homeodomain-like"/>
    <property type="match status" value="2"/>
</dbReference>
<reference evidence="4" key="1">
    <citation type="journal article" date="2020" name="Nat. Commun.">
        <title>Large-scale genome sequencing of mycorrhizal fungi provides insights into the early evolution of symbiotic traits.</title>
        <authorList>
            <person name="Miyauchi S."/>
            <person name="Kiss E."/>
            <person name="Kuo A."/>
            <person name="Drula E."/>
            <person name="Kohler A."/>
            <person name="Sanchez-Garcia M."/>
            <person name="Morin E."/>
            <person name="Andreopoulos B."/>
            <person name="Barry K.W."/>
            <person name="Bonito G."/>
            <person name="Buee M."/>
            <person name="Carver A."/>
            <person name="Chen C."/>
            <person name="Cichocki N."/>
            <person name="Clum A."/>
            <person name="Culley D."/>
            <person name="Crous P.W."/>
            <person name="Fauchery L."/>
            <person name="Girlanda M."/>
            <person name="Hayes R.D."/>
            <person name="Keri Z."/>
            <person name="LaButti K."/>
            <person name="Lipzen A."/>
            <person name="Lombard V."/>
            <person name="Magnuson J."/>
            <person name="Maillard F."/>
            <person name="Murat C."/>
            <person name="Nolan M."/>
            <person name="Ohm R.A."/>
            <person name="Pangilinan J."/>
            <person name="Pereira M.F."/>
            <person name="Perotto S."/>
            <person name="Peter M."/>
            <person name="Pfister S."/>
            <person name="Riley R."/>
            <person name="Sitrit Y."/>
            <person name="Stielow J.B."/>
            <person name="Szollosi G."/>
            <person name="Zifcakova L."/>
            <person name="Stursova M."/>
            <person name="Spatafora J.W."/>
            <person name="Tedersoo L."/>
            <person name="Vaario L.M."/>
            <person name="Yamada A."/>
            <person name="Yan M."/>
            <person name="Wang P."/>
            <person name="Xu J."/>
            <person name="Bruns T."/>
            <person name="Baldrian P."/>
            <person name="Vilgalys R."/>
            <person name="Dunand C."/>
            <person name="Henrissat B."/>
            <person name="Grigoriev I.V."/>
            <person name="Hibbett D."/>
            <person name="Nagy L.G."/>
            <person name="Martin F.M."/>
        </authorList>
    </citation>
    <scope>NUCLEOTIDE SEQUENCE</scope>
    <source>
        <strain evidence="4">UH-Tt-Lm1</strain>
    </source>
</reference>
<feature type="compositionally biased region" description="Polar residues" evidence="2">
    <location>
        <begin position="62"/>
        <end position="78"/>
    </location>
</feature>
<dbReference type="InterPro" id="IPR050863">
    <property type="entry name" value="CenT-Element_Derived"/>
</dbReference>
<evidence type="ECO:0000313" key="4">
    <source>
        <dbReference type="EMBL" id="KAF9781785.1"/>
    </source>
</evidence>
<feature type="compositionally biased region" description="Polar residues" evidence="2">
    <location>
        <begin position="88"/>
        <end position="115"/>
    </location>
</feature>
<dbReference type="GO" id="GO:0003677">
    <property type="term" value="F:DNA binding"/>
    <property type="evidence" value="ECO:0007669"/>
    <property type="project" value="UniProtKB-KW"/>
</dbReference>
<dbReference type="EMBL" id="WIUZ02000013">
    <property type="protein sequence ID" value="KAF9781785.1"/>
    <property type="molecule type" value="Genomic_DNA"/>
</dbReference>
<feature type="compositionally biased region" description="Polar residues" evidence="2">
    <location>
        <begin position="476"/>
        <end position="504"/>
    </location>
</feature>
<keyword evidence="1" id="KW-0238">DNA-binding</keyword>
<name>A0A9P6L425_9AGAM</name>
<protein>
    <recommendedName>
        <fullName evidence="3">HTH CENPB-type domain-containing protein</fullName>
    </recommendedName>
</protein>
<gene>
    <name evidence="4" type="ORF">BJ322DRAFT_244808</name>
</gene>
<dbReference type="PROSITE" id="PS51253">
    <property type="entry name" value="HTH_CENPB"/>
    <property type="match status" value="1"/>
</dbReference>
<feature type="compositionally biased region" description="Polar residues" evidence="2">
    <location>
        <begin position="378"/>
        <end position="392"/>
    </location>
</feature>
<sequence>MASSMSWSANPPSTSPSTIQPNPSVYPSQNFRTPVEYASPYAAPSLYQSQQPLSADSDPVQLPSSIGPSRTKQSSTGIVTRRKAAQIAMQSGHSRENSGPFSSAVHTNGHPSQRTGPFVHLSGSRSNSQNDYHHLPGPYQTPQSELPPLNLPPAATMGLPPNGASPQYPATPASTSPYSPYNFFNTHSRSNSNSNSNPRSTSPALSVASALTSVSSSTGPSKGQSQMNSAPVVRKHKKQRLFNVDRKEICLYHKENPTARQEDIAIKYGVERSTISKILKHKQKWMNVPTEEEFKVAKHRPSKFPEIESQLVDWLSTTAVPQNITLSDSLIRNKARDIAKALRISEDKFKASSGWVENFKHRHGIRRGVWHGDGKASKLSTVSDPTSNSNLPANDGPNEDRGAVLPPFNTSFPNRRDSFMNDRTSNTLSPLREVQIDHNREGYGGSMRSPLNLPPPWGTTDRSPVHEASSSRDPSDQSYNHSDTTSASIPAMSLSSLRSGWDNQSPVHPLPPPLHPSSYDSSHGQPNSACSDPTLHTTQSHMGSSVYPLSSSPPHCPESIPGRFTIPGPYPPLPISPSPLYRNSEPVPVNEAEDACDKVIRFVDSQPPGFITDAERDALTQIKHSLFHVVTGVPREPRR</sequence>
<dbReference type="InterPro" id="IPR006600">
    <property type="entry name" value="HTH_CenpB_DNA-bd_dom"/>
</dbReference>
<dbReference type="Pfam" id="PF03221">
    <property type="entry name" value="HTH_Tnp_Tc5"/>
    <property type="match status" value="1"/>
</dbReference>
<dbReference type="PANTHER" id="PTHR19303:SF70">
    <property type="entry name" value="HTH CENPB-TYPE DOMAIN-CONTAINING PROTEIN"/>
    <property type="match status" value="1"/>
</dbReference>
<dbReference type="PANTHER" id="PTHR19303">
    <property type="entry name" value="TRANSPOSON"/>
    <property type="match status" value="1"/>
</dbReference>
<dbReference type="GO" id="GO:0005634">
    <property type="term" value="C:nucleus"/>
    <property type="evidence" value="ECO:0007669"/>
    <property type="project" value="TreeGrafter"/>
</dbReference>
<evidence type="ECO:0000313" key="5">
    <source>
        <dbReference type="Proteomes" id="UP000736335"/>
    </source>
</evidence>
<feature type="compositionally biased region" description="Polar residues" evidence="2">
    <location>
        <begin position="524"/>
        <end position="553"/>
    </location>
</feature>
<dbReference type="OrthoDB" id="9909311at2759"/>
<accession>A0A9P6L425</accession>